<dbReference type="InterPro" id="IPR003675">
    <property type="entry name" value="Rce1/LyrA-like_dom"/>
</dbReference>
<protein>
    <recommendedName>
        <fullName evidence="3">CAAX prenyl protease 2/Lysostaphin resistance protein A-like domain-containing protein</fullName>
    </recommendedName>
</protein>
<dbReference type="RefSeq" id="WP_207701940.1">
    <property type="nucleotide sequence ID" value="NZ_JAFREL020000004.1"/>
</dbReference>
<organism evidence="4 5">
    <name type="scientific">Candidatus Enterococcus ferrettii</name>
    <dbReference type="NCBI Taxonomy" id="2815324"/>
    <lineage>
        <taxon>Bacteria</taxon>
        <taxon>Bacillati</taxon>
        <taxon>Bacillota</taxon>
        <taxon>Bacilli</taxon>
        <taxon>Lactobacillales</taxon>
        <taxon>Enterococcaceae</taxon>
        <taxon>Enterococcus</taxon>
    </lineage>
</organism>
<comment type="similarity">
    <text evidence="1">Belongs to the UPF0177 family.</text>
</comment>
<keyword evidence="2" id="KW-1133">Transmembrane helix</keyword>
<dbReference type="Proteomes" id="UP000664357">
    <property type="component" value="Unassembled WGS sequence"/>
</dbReference>
<evidence type="ECO:0000259" key="3">
    <source>
        <dbReference type="Pfam" id="PF02517"/>
    </source>
</evidence>
<feature type="transmembrane region" description="Helical" evidence="2">
    <location>
        <begin position="69"/>
        <end position="89"/>
    </location>
</feature>
<accession>A0ABV0EU26</accession>
<keyword evidence="2" id="KW-0472">Membrane</keyword>
<feature type="transmembrane region" description="Helical" evidence="2">
    <location>
        <begin position="205"/>
        <end position="224"/>
    </location>
</feature>
<gene>
    <name evidence="4" type="ORF">JZO67_004132</name>
</gene>
<keyword evidence="5" id="KW-1185">Reference proteome</keyword>
<feature type="transmembrane region" description="Helical" evidence="2">
    <location>
        <begin position="116"/>
        <end position="141"/>
    </location>
</feature>
<sequence length="225" mass="25765">MLDEIEQTRPNRWGLVATPFLLAIGFIGRTTNWPLSWIWLLLFSLLALLFQFGPDACKIFLKPMGKGKIRYILLFVVLSFVLSTIAARLGNLLLNNQTVENPIAQSLHENSLLQNIYFFLTTWISLAGEELTTAAVAFPLYYYLVKQFGQKQAFLFSSILSALFFGSLHLTTYSWNWYQSLVVIGLTRLPFNYAWKKTDSLRGGIIAHTVYDYLIFFFVLLAGMH</sequence>
<evidence type="ECO:0000256" key="2">
    <source>
        <dbReference type="SAM" id="Phobius"/>
    </source>
</evidence>
<evidence type="ECO:0000313" key="5">
    <source>
        <dbReference type="Proteomes" id="UP000664357"/>
    </source>
</evidence>
<keyword evidence="2" id="KW-0812">Transmembrane</keyword>
<evidence type="ECO:0000313" key="4">
    <source>
        <dbReference type="EMBL" id="MEO1772150.1"/>
    </source>
</evidence>
<dbReference type="EMBL" id="JAFREL020000004">
    <property type="protein sequence ID" value="MEO1772150.1"/>
    <property type="molecule type" value="Genomic_DNA"/>
</dbReference>
<name>A0ABV0EU26_9ENTE</name>
<evidence type="ECO:0000256" key="1">
    <source>
        <dbReference type="ARBA" id="ARBA00009067"/>
    </source>
</evidence>
<feature type="transmembrane region" description="Helical" evidence="2">
    <location>
        <begin position="12"/>
        <end position="31"/>
    </location>
</feature>
<feature type="transmembrane region" description="Helical" evidence="2">
    <location>
        <begin position="153"/>
        <end position="171"/>
    </location>
</feature>
<proteinExistence type="inferred from homology"/>
<comment type="caution">
    <text evidence="4">The sequence shown here is derived from an EMBL/GenBank/DDBJ whole genome shotgun (WGS) entry which is preliminary data.</text>
</comment>
<dbReference type="Pfam" id="PF02517">
    <property type="entry name" value="Rce1-like"/>
    <property type="match status" value="1"/>
</dbReference>
<reference evidence="4 5" key="2">
    <citation type="submission" date="2024-02" db="EMBL/GenBank/DDBJ databases">
        <title>The Genome Sequence of Enterococcus sp. DIV0159.</title>
        <authorList>
            <person name="Earl A."/>
            <person name="Manson A."/>
            <person name="Gilmore M."/>
            <person name="Sanders J."/>
            <person name="Shea T."/>
            <person name="Howe W."/>
            <person name="Livny J."/>
            <person name="Cuomo C."/>
            <person name="Neafsey D."/>
            <person name="Birren B."/>
        </authorList>
    </citation>
    <scope>NUCLEOTIDE SEQUENCE [LARGE SCALE GENOMIC DNA]</scope>
    <source>
        <strain evidence="4 5">665A</strain>
    </source>
</reference>
<feature type="domain" description="CAAX prenyl protease 2/Lysostaphin resistance protein A-like" evidence="3">
    <location>
        <begin position="116"/>
        <end position="213"/>
    </location>
</feature>
<reference evidence="4 5" key="1">
    <citation type="submission" date="2021-03" db="EMBL/GenBank/DDBJ databases">
        <authorList>
            <person name="Gilmore M.S."/>
            <person name="Schwartzman J."/>
            <person name="Van Tyne D."/>
            <person name="Martin M."/>
            <person name="Earl A.M."/>
            <person name="Manson A.L."/>
            <person name="Straub T."/>
            <person name="Salamzade R."/>
            <person name="Saavedra J."/>
            <person name="Lebreton F."/>
            <person name="Prichula J."/>
            <person name="Schaufler K."/>
            <person name="Gaca A."/>
            <person name="Sgardioli B."/>
            <person name="Wagenaar J."/>
            <person name="Strong T."/>
        </authorList>
    </citation>
    <scope>NUCLEOTIDE SEQUENCE [LARGE SCALE GENOMIC DNA]</scope>
    <source>
        <strain evidence="4 5">665A</strain>
    </source>
</reference>
<feature type="transmembrane region" description="Helical" evidence="2">
    <location>
        <begin position="37"/>
        <end position="57"/>
    </location>
</feature>